<dbReference type="AlphaFoldDB" id="F3ZZK8"/>
<feature type="transmembrane region" description="Helical" evidence="1">
    <location>
        <begin position="54"/>
        <end position="82"/>
    </location>
</feature>
<reference evidence="2 3" key="2">
    <citation type="journal article" date="2011" name="Stand. Genomic Sci.">
        <title>Complete genome sequence of Mahella australiensis type strain (50-1 BON).</title>
        <authorList>
            <person name="Sikorski J."/>
            <person name="Teshima H."/>
            <person name="Nolan M."/>
            <person name="Lucas S."/>
            <person name="Hammon N."/>
            <person name="Deshpande S."/>
            <person name="Cheng J.F."/>
            <person name="Pitluck S."/>
            <person name="Liolios K."/>
            <person name="Pagani I."/>
            <person name="Ivanova N."/>
            <person name="Huntemann M."/>
            <person name="Mavromatis K."/>
            <person name="Ovchinikova G."/>
            <person name="Pati A."/>
            <person name="Tapia R."/>
            <person name="Han C."/>
            <person name="Goodwin L."/>
            <person name="Chen A."/>
            <person name="Palaniappan K."/>
            <person name="Land M."/>
            <person name="Hauser L."/>
            <person name="Ngatchou-Djao O.D."/>
            <person name="Rohde M."/>
            <person name="Pukall R."/>
            <person name="Spring S."/>
            <person name="Abt B."/>
            <person name="Goker M."/>
            <person name="Detter J.C."/>
            <person name="Woyke T."/>
            <person name="Bristow J."/>
            <person name="Markowitz V."/>
            <person name="Hugenholtz P."/>
            <person name="Eisen J.A."/>
            <person name="Kyrpides N.C."/>
            <person name="Klenk H.P."/>
            <person name="Lapidus A."/>
        </authorList>
    </citation>
    <scope>NUCLEOTIDE SEQUENCE [LARGE SCALE GENOMIC DNA]</scope>
    <source>
        <strain evidence="3">DSM 15567 / CIP 107919 / 50-1 BON</strain>
    </source>
</reference>
<keyword evidence="3" id="KW-1185">Reference proteome</keyword>
<proteinExistence type="predicted"/>
<dbReference type="KEGG" id="mas:Mahau_1653"/>
<evidence type="ECO:0000313" key="3">
    <source>
        <dbReference type="Proteomes" id="UP000008457"/>
    </source>
</evidence>
<reference evidence="3" key="1">
    <citation type="submission" date="2010-11" db="EMBL/GenBank/DDBJ databases">
        <title>The complete genome of Mahella australiensis DSM 15567.</title>
        <authorList>
            <consortium name="US DOE Joint Genome Institute (JGI-PGF)"/>
            <person name="Lucas S."/>
            <person name="Copeland A."/>
            <person name="Lapidus A."/>
            <person name="Bruce D."/>
            <person name="Goodwin L."/>
            <person name="Pitluck S."/>
            <person name="Kyrpides N."/>
            <person name="Mavromatis K."/>
            <person name="Pagani I."/>
            <person name="Ivanova N."/>
            <person name="Teshima H."/>
            <person name="Brettin T."/>
            <person name="Detter J.C."/>
            <person name="Han C."/>
            <person name="Tapia R."/>
            <person name="Land M."/>
            <person name="Hauser L."/>
            <person name="Markowitz V."/>
            <person name="Cheng J.-F."/>
            <person name="Hugenholtz P."/>
            <person name="Woyke T."/>
            <person name="Wu D."/>
            <person name="Spring S."/>
            <person name="Pukall R."/>
            <person name="Steenblock K."/>
            <person name="Schneider S."/>
            <person name="Klenk H.-P."/>
            <person name="Eisen J.A."/>
        </authorList>
    </citation>
    <scope>NUCLEOTIDE SEQUENCE [LARGE SCALE GENOMIC DNA]</scope>
    <source>
        <strain evidence="3">DSM 15567 / CIP 107919 / 50-1 BON</strain>
    </source>
</reference>
<dbReference type="EMBL" id="CP002360">
    <property type="protein sequence ID" value="AEE96834.1"/>
    <property type="molecule type" value="Genomic_DNA"/>
</dbReference>
<dbReference type="RefSeq" id="WP_013781262.1">
    <property type="nucleotide sequence ID" value="NC_015520.1"/>
</dbReference>
<evidence type="ECO:0000256" key="1">
    <source>
        <dbReference type="SAM" id="Phobius"/>
    </source>
</evidence>
<dbReference type="HOGENOM" id="CLU_166657_2_1_9"/>
<dbReference type="InterPro" id="IPR025470">
    <property type="entry name" value="DUF4321"/>
</dbReference>
<name>F3ZZK8_MAHA5</name>
<keyword evidence="1" id="KW-0812">Transmembrane</keyword>
<accession>F3ZZK8</accession>
<keyword evidence="1" id="KW-1133">Transmembrane helix</keyword>
<organism evidence="2 3">
    <name type="scientific">Mahella australiensis (strain DSM 15567 / CIP 107919 / 50-1 BON)</name>
    <dbReference type="NCBI Taxonomy" id="697281"/>
    <lineage>
        <taxon>Bacteria</taxon>
        <taxon>Bacillati</taxon>
        <taxon>Bacillota</taxon>
        <taxon>Clostridia</taxon>
        <taxon>Thermoanaerobacterales</taxon>
        <taxon>Thermoanaerobacterales Family IV. Incertae Sedis</taxon>
        <taxon>Mahella</taxon>
    </lineage>
</organism>
<feature type="transmembrane region" description="Helical" evidence="1">
    <location>
        <begin position="12"/>
        <end position="34"/>
    </location>
</feature>
<evidence type="ECO:0000313" key="2">
    <source>
        <dbReference type="EMBL" id="AEE96834.1"/>
    </source>
</evidence>
<dbReference type="Pfam" id="PF14209">
    <property type="entry name" value="DUF4321"/>
    <property type="match status" value="1"/>
</dbReference>
<sequence length="83" mass="9020">MRNRNSKGMGYLLLILLTGAIIGGIAGDILGNYLAAFEPDWVIGMSKPLELDLYLIKLTLGLTLRLNLGSIIGMLLSLIGYLR</sequence>
<protein>
    <recommendedName>
        <fullName evidence="4">DUF4321 domain-containing protein</fullName>
    </recommendedName>
</protein>
<gene>
    <name evidence="2" type="ordered locus">Mahau_1653</name>
</gene>
<keyword evidence="1" id="KW-0472">Membrane</keyword>
<dbReference type="STRING" id="697281.Mahau_1653"/>
<evidence type="ECO:0008006" key="4">
    <source>
        <dbReference type="Google" id="ProtNLM"/>
    </source>
</evidence>
<dbReference type="Proteomes" id="UP000008457">
    <property type="component" value="Chromosome"/>
</dbReference>